<dbReference type="AlphaFoldDB" id="A0A6A3JMG0"/>
<accession>A0A6A3JMG0</accession>
<reference evidence="4 5" key="1">
    <citation type="submission" date="2018-09" db="EMBL/GenBank/DDBJ databases">
        <title>Genomic investigation of the strawberry pathogen Phytophthora fragariae indicates pathogenicity is determined by transcriptional variation in three key races.</title>
        <authorList>
            <person name="Adams T.M."/>
            <person name="Armitage A.D."/>
            <person name="Sobczyk M.K."/>
            <person name="Bates H.J."/>
            <person name="Dunwell J.M."/>
            <person name="Nellist C.F."/>
            <person name="Harrison R.J."/>
        </authorList>
    </citation>
    <scope>NUCLEOTIDE SEQUENCE [LARGE SCALE GENOMIC DNA]</scope>
    <source>
        <strain evidence="3 4">SCRP249</strain>
        <strain evidence="2 5">SCRP324</strain>
    </source>
</reference>
<evidence type="ECO:0000313" key="5">
    <source>
        <dbReference type="Proteomes" id="UP000435112"/>
    </source>
</evidence>
<evidence type="ECO:0000313" key="4">
    <source>
        <dbReference type="Proteomes" id="UP000429607"/>
    </source>
</evidence>
<dbReference type="OrthoDB" id="103393at2759"/>
<dbReference type="Proteomes" id="UP000429607">
    <property type="component" value="Unassembled WGS sequence"/>
</dbReference>
<dbReference type="Proteomes" id="UP000435112">
    <property type="component" value="Unassembled WGS sequence"/>
</dbReference>
<keyword evidence="1" id="KW-0175">Coiled coil</keyword>
<protein>
    <submittedName>
        <fullName evidence="2">Uncharacterized protein</fullName>
    </submittedName>
</protein>
<comment type="caution">
    <text evidence="2">The sequence shown here is derived from an EMBL/GenBank/DDBJ whole genome shotgun (WGS) entry which is preliminary data.</text>
</comment>
<feature type="coiled-coil region" evidence="1">
    <location>
        <begin position="16"/>
        <end position="43"/>
    </location>
</feature>
<name>A0A6A3JMG0_9STRA</name>
<evidence type="ECO:0000256" key="1">
    <source>
        <dbReference type="SAM" id="Coils"/>
    </source>
</evidence>
<dbReference type="EMBL" id="QXFV01001711">
    <property type="protein sequence ID" value="KAE8999936.1"/>
    <property type="molecule type" value="Genomic_DNA"/>
</dbReference>
<gene>
    <name evidence="3" type="ORF">PR001_g18923</name>
    <name evidence="2" type="ORF">PR002_g19329</name>
</gene>
<dbReference type="EMBL" id="QXFU01001738">
    <property type="protein sequence ID" value="KAE8996416.1"/>
    <property type="molecule type" value="Genomic_DNA"/>
</dbReference>
<evidence type="ECO:0000313" key="2">
    <source>
        <dbReference type="EMBL" id="KAE8996416.1"/>
    </source>
</evidence>
<proteinExistence type="predicted"/>
<evidence type="ECO:0000313" key="3">
    <source>
        <dbReference type="EMBL" id="KAE8999936.1"/>
    </source>
</evidence>
<sequence length="81" mass="9326">MKLPNDLCEIHFPFKMEDAESELQRLESNHSELLLHQETLKKQLAFKNDQLKLFQAAVEECQKLLAQSPPVESDVVMAMAE</sequence>
<organism evidence="2 5">
    <name type="scientific">Phytophthora rubi</name>
    <dbReference type="NCBI Taxonomy" id="129364"/>
    <lineage>
        <taxon>Eukaryota</taxon>
        <taxon>Sar</taxon>
        <taxon>Stramenopiles</taxon>
        <taxon>Oomycota</taxon>
        <taxon>Peronosporomycetes</taxon>
        <taxon>Peronosporales</taxon>
        <taxon>Peronosporaceae</taxon>
        <taxon>Phytophthora</taxon>
    </lineage>
</organism>